<dbReference type="EMBL" id="FXTY01000005">
    <property type="protein sequence ID" value="SMP26904.1"/>
    <property type="molecule type" value="Genomic_DNA"/>
</dbReference>
<sequence length="192" mass="20996">MPQIRHKPIRHTAIEYAPSLAFLLVYLLTENMRLAGWTGTGFALMTCITYARGSLSPHSIFLGINIYMLCITPLIEAVYALDMNAAGATLNAHAQPLLFVSILVTGCILATVSKSGFLNIPQSSGGSIKRDNRILIGVSTAATVWALSFDSSRLLQMSLPLILLFATHRALAARVTHRSTERHRVPQDRPPE</sequence>
<feature type="transmembrane region" description="Helical" evidence="1">
    <location>
        <begin position="12"/>
        <end position="28"/>
    </location>
</feature>
<feature type="transmembrane region" description="Helical" evidence="1">
    <location>
        <begin position="132"/>
        <end position="148"/>
    </location>
</feature>
<keyword evidence="1" id="KW-0812">Transmembrane</keyword>
<dbReference type="Proteomes" id="UP001157961">
    <property type="component" value="Unassembled WGS sequence"/>
</dbReference>
<feature type="transmembrane region" description="Helical" evidence="1">
    <location>
        <begin position="34"/>
        <end position="53"/>
    </location>
</feature>
<evidence type="ECO:0000313" key="2">
    <source>
        <dbReference type="EMBL" id="SMP26904.1"/>
    </source>
</evidence>
<reference evidence="2 3" key="1">
    <citation type="submission" date="2017-05" db="EMBL/GenBank/DDBJ databases">
        <authorList>
            <person name="Varghese N."/>
            <person name="Submissions S."/>
        </authorList>
    </citation>
    <scope>NUCLEOTIDE SEQUENCE [LARGE SCALE GENOMIC DNA]</scope>
    <source>
        <strain evidence="2 3">DSM 29734</strain>
    </source>
</reference>
<feature type="transmembrane region" description="Helical" evidence="1">
    <location>
        <begin position="93"/>
        <end position="112"/>
    </location>
</feature>
<keyword evidence="3" id="KW-1185">Reference proteome</keyword>
<gene>
    <name evidence="2" type="ORF">SAMN06265373_105346</name>
</gene>
<organism evidence="2 3">
    <name type="scientific">Shimia sagamensis</name>
    <dbReference type="NCBI Taxonomy" id="1566352"/>
    <lineage>
        <taxon>Bacteria</taxon>
        <taxon>Pseudomonadati</taxon>
        <taxon>Pseudomonadota</taxon>
        <taxon>Alphaproteobacteria</taxon>
        <taxon>Rhodobacterales</taxon>
        <taxon>Roseobacteraceae</taxon>
    </lineage>
</organism>
<proteinExistence type="predicted"/>
<name>A0ABY1P7Y2_9RHOB</name>
<keyword evidence="1" id="KW-1133">Transmembrane helix</keyword>
<accession>A0ABY1P7Y2</accession>
<evidence type="ECO:0000313" key="3">
    <source>
        <dbReference type="Proteomes" id="UP001157961"/>
    </source>
</evidence>
<evidence type="ECO:0000256" key="1">
    <source>
        <dbReference type="SAM" id="Phobius"/>
    </source>
</evidence>
<keyword evidence="1" id="KW-0472">Membrane</keyword>
<feature type="transmembrane region" description="Helical" evidence="1">
    <location>
        <begin position="60"/>
        <end position="81"/>
    </location>
</feature>
<comment type="caution">
    <text evidence="2">The sequence shown here is derived from an EMBL/GenBank/DDBJ whole genome shotgun (WGS) entry which is preliminary data.</text>
</comment>
<protein>
    <submittedName>
        <fullName evidence="2">Uncharacterized protein</fullName>
    </submittedName>
</protein>
<feature type="transmembrane region" description="Helical" evidence="1">
    <location>
        <begin position="154"/>
        <end position="172"/>
    </location>
</feature>